<dbReference type="PANTHER" id="PTHR46407">
    <property type="entry name" value="OS02G0208700 PROTEIN"/>
    <property type="match status" value="1"/>
</dbReference>
<keyword evidence="3" id="KW-1185">Reference proteome</keyword>
<evidence type="ECO:0000313" key="3">
    <source>
        <dbReference type="Proteomes" id="UP001154282"/>
    </source>
</evidence>
<dbReference type="Pfam" id="PF24681">
    <property type="entry name" value="Kelch_KLHDC2_KLHL20_DRC7"/>
    <property type="match status" value="1"/>
</dbReference>
<dbReference type="Proteomes" id="UP001154282">
    <property type="component" value="Unassembled WGS sequence"/>
</dbReference>
<dbReference type="InterPro" id="IPR044595">
    <property type="entry name" value="KMD1-4"/>
</dbReference>
<dbReference type="AlphaFoldDB" id="A0AAV0IXW9"/>
<dbReference type="SMART" id="SM00612">
    <property type="entry name" value="Kelch"/>
    <property type="match status" value="2"/>
</dbReference>
<dbReference type="PANTHER" id="PTHR46407:SF4">
    <property type="entry name" value="F-BOX DOMAIN-CONTAINING PROTEIN"/>
    <property type="match status" value="1"/>
</dbReference>
<accession>A0AAV0IXW9</accession>
<dbReference type="SUPFAM" id="SSF117281">
    <property type="entry name" value="Kelch motif"/>
    <property type="match status" value="1"/>
</dbReference>
<dbReference type="CDD" id="cd22152">
    <property type="entry name" value="F-box_AtAFR-like"/>
    <property type="match status" value="1"/>
</dbReference>
<dbReference type="InterPro" id="IPR006652">
    <property type="entry name" value="Kelch_1"/>
</dbReference>
<dbReference type="Pfam" id="PF00646">
    <property type="entry name" value="F-box"/>
    <property type="match status" value="1"/>
</dbReference>
<dbReference type="Gene3D" id="2.120.10.80">
    <property type="entry name" value="Kelch-type beta propeller"/>
    <property type="match status" value="1"/>
</dbReference>
<evidence type="ECO:0000313" key="2">
    <source>
        <dbReference type="EMBL" id="CAI0402470.1"/>
    </source>
</evidence>
<name>A0AAV0IXW9_9ROSI</name>
<evidence type="ECO:0000259" key="1">
    <source>
        <dbReference type="SMART" id="SM00256"/>
    </source>
</evidence>
<dbReference type="InterPro" id="IPR015915">
    <property type="entry name" value="Kelch-typ_b-propeller"/>
</dbReference>
<comment type="caution">
    <text evidence="2">The sequence shown here is derived from an EMBL/GenBank/DDBJ whole genome shotgun (WGS) entry which is preliminary data.</text>
</comment>
<feature type="domain" description="F-box" evidence="1">
    <location>
        <begin position="13"/>
        <end position="53"/>
    </location>
</feature>
<dbReference type="SMART" id="SM00256">
    <property type="entry name" value="FBOX"/>
    <property type="match status" value="1"/>
</dbReference>
<dbReference type="GO" id="GO:2000762">
    <property type="term" value="P:regulation of phenylpropanoid metabolic process"/>
    <property type="evidence" value="ECO:0007669"/>
    <property type="project" value="InterPro"/>
</dbReference>
<sequence>MTAEEFPELIPGLPEEIAMECLIRLHFTAHGVASGVCRRWRQLVRSREFYYHRKQTGHTRKAACLIQALQAPESELAVGKPVGPARYGVSLFDPVNESWERVDPVPDYADGLPLFCQVTSSEGKLVVMGGWDPVDYHPVSHVFVYEFTTRRWRRGKSMPAARSFFAAGEWDGKVVVAGGHDENKNALKSAWVYDVKGDEWRELAAMSQERDECEGVVIGSEFWVVGGYRTESQGEFEDSAEAIDLSAGASEWRRVEGVWKAGQCPRSCLGVTTIPKGGKSGGGLALFNWAEMGGGAVKVGACGVQLGAGMTLVSGSAYQGGPQGFYAVEGQNGKWNKVSVPRQFAGFVQSGCSAEV</sequence>
<dbReference type="EMBL" id="CAMGYJ010000004">
    <property type="protein sequence ID" value="CAI0402470.1"/>
    <property type="molecule type" value="Genomic_DNA"/>
</dbReference>
<dbReference type="InterPro" id="IPR001810">
    <property type="entry name" value="F-box_dom"/>
</dbReference>
<protein>
    <recommendedName>
        <fullName evidence="1">F-box domain-containing protein</fullName>
    </recommendedName>
</protein>
<dbReference type="InterPro" id="IPR036047">
    <property type="entry name" value="F-box-like_dom_sf"/>
</dbReference>
<reference evidence="2" key="1">
    <citation type="submission" date="2022-08" db="EMBL/GenBank/DDBJ databases">
        <authorList>
            <person name="Gutierrez-Valencia J."/>
        </authorList>
    </citation>
    <scope>NUCLEOTIDE SEQUENCE</scope>
</reference>
<proteinExistence type="predicted"/>
<dbReference type="SUPFAM" id="SSF81383">
    <property type="entry name" value="F-box domain"/>
    <property type="match status" value="1"/>
</dbReference>
<organism evidence="2 3">
    <name type="scientific">Linum tenue</name>
    <dbReference type="NCBI Taxonomy" id="586396"/>
    <lineage>
        <taxon>Eukaryota</taxon>
        <taxon>Viridiplantae</taxon>
        <taxon>Streptophyta</taxon>
        <taxon>Embryophyta</taxon>
        <taxon>Tracheophyta</taxon>
        <taxon>Spermatophyta</taxon>
        <taxon>Magnoliopsida</taxon>
        <taxon>eudicotyledons</taxon>
        <taxon>Gunneridae</taxon>
        <taxon>Pentapetalae</taxon>
        <taxon>rosids</taxon>
        <taxon>fabids</taxon>
        <taxon>Malpighiales</taxon>
        <taxon>Linaceae</taxon>
        <taxon>Linum</taxon>
    </lineage>
</organism>
<gene>
    <name evidence="2" type="ORF">LITE_LOCUS11606</name>
</gene>
<dbReference type="GO" id="GO:0080037">
    <property type="term" value="P:negative regulation of cytokinin-activated signaling pathway"/>
    <property type="evidence" value="ECO:0007669"/>
    <property type="project" value="InterPro"/>
</dbReference>